<name>A0AAV2RQJ9_MEGNR</name>
<dbReference type="PROSITE" id="PS50088">
    <property type="entry name" value="ANK_REPEAT"/>
    <property type="match status" value="3"/>
</dbReference>
<organism evidence="4 5">
    <name type="scientific">Meganyctiphanes norvegica</name>
    <name type="common">Northern krill</name>
    <name type="synonym">Thysanopoda norvegica</name>
    <dbReference type="NCBI Taxonomy" id="48144"/>
    <lineage>
        <taxon>Eukaryota</taxon>
        <taxon>Metazoa</taxon>
        <taxon>Ecdysozoa</taxon>
        <taxon>Arthropoda</taxon>
        <taxon>Crustacea</taxon>
        <taxon>Multicrustacea</taxon>
        <taxon>Malacostraca</taxon>
        <taxon>Eumalacostraca</taxon>
        <taxon>Eucarida</taxon>
        <taxon>Euphausiacea</taxon>
        <taxon>Euphausiidae</taxon>
        <taxon>Meganyctiphanes</taxon>
    </lineage>
</organism>
<evidence type="ECO:0000256" key="3">
    <source>
        <dbReference type="PROSITE-ProRule" id="PRU00023"/>
    </source>
</evidence>
<dbReference type="SMART" id="SM00248">
    <property type="entry name" value="ANK"/>
    <property type="match status" value="10"/>
</dbReference>
<dbReference type="Proteomes" id="UP001497623">
    <property type="component" value="Unassembled WGS sequence"/>
</dbReference>
<keyword evidence="5" id="KW-1185">Reference proteome</keyword>
<dbReference type="AlphaFoldDB" id="A0AAV2RQJ9"/>
<dbReference type="PANTHER" id="PTHR24198">
    <property type="entry name" value="ANKYRIN REPEAT AND PROTEIN KINASE DOMAIN-CONTAINING PROTEIN"/>
    <property type="match status" value="1"/>
</dbReference>
<keyword evidence="1" id="KW-0677">Repeat</keyword>
<protein>
    <submittedName>
        <fullName evidence="4">Uncharacterized protein</fullName>
    </submittedName>
</protein>
<feature type="repeat" description="ANK" evidence="3">
    <location>
        <begin position="111"/>
        <end position="143"/>
    </location>
</feature>
<dbReference type="PROSITE" id="PS50297">
    <property type="entry name" value="ANK_REP_REGION"/>
    <property type="match status" value="3"/>
</dbReference>
<feature type="repeat" description="ANK" evidence="3">
    <location>
        <begin position="318"/>
        <end position="350"/>
    </location>
</feature>
<dbReference type="EMBL" id="CAXKWB010030707">
    <property type="protein sequence ID" value="CAL4138243.1"/>
    <property type="molecule type" value="Genomic_DNA"/>
</dbReference>
<evidence type="ECO:0000313" key="4">
    <source>
        <dbReference type="EMBL" id="CAL4138243.1"/>
    </source>
</evidence>
<evidence type="ECO:0000256" key="2">
    <source>
        <dbReference type="ARBA" id="ARBA00023043"/>
    </source>
</evidence>
<accession>A0AAV2RQJ9</accession>
<comment type="caution">
    <text evidence="4">The sequence shown here is derived from an EMBL/GenBank/DDBJ whole genome shotgun (WGS) entry which is preliminary data.</text>
</comment>
<feature type="repeat" description="ANK" evidence="3">
    <location>
        <begin position="179"/>
        <end position="211"/>
    </location>
</feature>
<evidence type="ECO:0000313" key="5">
    <source>
        <dbReference type="Proteomes" id="UP001497623"/>
    </source>
</evidence>
<keyword evidence="2 3" id="KW-0040">ANK repeat</keyword>
<proteinExistence type="predicted"/>
<evidence type="ECO:0000256" key="1">
    <source>
        <dbReference type="ARBA" id="ARBA00022737"/>
    </source>
</evidence>
<sequence length="413" mass="43824">MGGQQSNLNSDLVKAVTNEDIPGVAAHLRAGASPNTSMNIWFKYRRLPCLTYAVIMDNTAIIDLLLKHGAIIEVRGDGLNPPLGNAALTGNLKVVNKLLAEGASTEVDNVNGSRPLYLAAMNGHDKVVMALLAAEAKTDSYNKQGRQAVHIAALQGHLQVIILLKDLGSCYINAKDLENGFTPLHHAASGGHRALCEWVGEAGANPQAEDWEGDTPAHVAQLHGHYVLAKWLLGRCQPDYNSPQEALFWGCRLGDLIQVNNALQAGADPNGRVTIKGDGATTAAAIHEAAVFGHQGVIKALISSKADVTVTRKVRGVPGRCALHLAAECGQLRAVSTLLDNGVDVSVHDDKWSQAIHLASAAGHLVIVQCLVLRGANPAQVDGKGNSPADLANLNGHHNLAYYLQSNTCQKYQ</sequence>
<dbReference type="PANTHER" id="PTHR24198:SF165">
    <property type="entry name" value="ANKYRIN REPEAT-CONTAINING PROTEIN-RELATED"/>
    <property type="match status" value="1"/>
</dbReference>
<dbReference type="SUPFAM" id="SSF48403">
    <property type="entry name" value="Ankyrin repeat"/>
    <property type="match status" value="1"/>
</dbReference>
<gene>
    <name evidence="4" type="ORF">MNOR_LOCUS28190</name>
</gene>
<dbReference type="InterPro" id="IPR036770">
    <property type="entry name" value="Ankyrin_rpt-contain_sf"/>
</dbReference>
<dbReference type="InterPro" id="IPR002110">
    <property type="entry name" value="Ankyrin_rpt"/>
</dbReference>
<dbReference type="Pfam" id="PF12796">
    <property type="entry name" value="Ank_2"/>
    <property type="match status" value="2"/>
</dbReference>
<dbReference type="PRINTS" id="PR01415">
    <property type="entry name" value="ANKYRIN"/>
</dbReference>
<reference evidence="4 5" key="1">
    <citation type="submission" date="2024-05" db="EMBL/GenBank/DDBJ databases">
        <authorList>
            <person name="Wallberg A."/>
        </authorList>
    </citation>
    <scope>NUCLEOTIDE SEQUENCE [LARGE SCALE GENOMIC DNA]</scope>
</reference>
<dbReference type="Gene3D" id="1.25.40.20">
    <property type="entry name" value="Ankyrin repeat-containing domain"/>
    <property type="match status" value="2"/>
</dbReference>
<dbReference type="Pfam" id="PF00023">
    <property type="entry name" value="Ank"/>
    <property type="match status" value="1"/>
</dbReference>